<name>A0ABU6S7Q0_9FABA</name>
<organism evidence="1 2">
    <name type="scientific">Stylosanthes scabra</name>
    <dbReference type="NCBI Taxonomy" id="79078"/>
    <lineage>
        <taxon>Eukaryota</taxon>
        <taxon>Viridiplantae</taxon>
        <taxon>Streptophyta</taxon>
        <taxon>Embryophyta</taxon>
        <taxon>Tracheophyta</taxon>
        <taxon>Spermatophyta</taxon>
        <taxon>Magnoliopsida</taxon>
        <taxon>eudicotyledons</taxon>
        <taxon>Gunneridae</taxon>
        <taxon>Pentapetalae</taxon>
        <taxon>rosids</taxon>
        <taxon>fabids</taxon>
        <taxon>Fabales</taxon>
        <taxon>Fabaceae</taxon>
        <taxon>Papilionoideae</taxon>
        <taxon>50 kb inversion clade</taxon>
        <taxon>dalbergioids sensu lato</taxon>
        <taxon>Dalbergieae</taxon>
        <taxon>Pterocarpus clade</taxon>
        <taxon>Stylosanthes</taxon>
    </lineage>
</organism>
<protein>
    <submittedName>
        <fullName evidence="1">Uncharacterized protein</fullName>
    </submittedName>
</protein>
<sequence>MALSKPPLTLASNTTCFDYSLNNPLLPLVHQPSSFIIQDISDHHAPSSIINALCTVPPPSPLRSGHHHSQYRPPRRCCCSSPVVAYPSSVPVSVAESLCLTNAVPRRVPMTLIHCCYPFVPSLFVFAILRSAALSCSSPYSHSGLLYSSLSRCRHPPGVPRLSQLASPLVAFARCRFVPLF</sequence>
<keyword evidence="2" id="KW-1185">Reference proteome</keyword>
<gene>
    <name evidence="1" type="ORF">PIB30_016808</name>
</gene>
<comment type="caution">
    <text evidence="1">The sequence shown here is derived from an EMBL/GenBank/DDBJ whole genome shotgun (WGS) entry which is preliminary data.</text>
</comment>
<evidence type="ECO:0000313" key="1">
    <source>
        <dbReference type="EMBL" id="MED6132166.1"/>
    </source>
</evidence>
<proteinExistence type="predicted"/>
<evidence type="ECO:0000313" key="2">
    <source>
        <dbReference type="Proteomes" id="UP001341840"/>
    </source>
</evidence>
<dbReference type="Proteomes" id="UP001341840">
    <property type="component" value="Unassembled WGS sequence"/>
</dbReference>
<reference evidence="1 2" key="1">
    <citation type="journal article" date="2023" name="Plants (Basel)">
        <title>Bridging the Gap: Combining Genomics and Transcriptomics Approaches to Understand Stylosanthes scabra, an Orphan Legume from the Brazilian Caatinga.</title>
        <authorList>
            <person name="Ferreira-Neto J.R.C."/>
            <person name="da Silva M.D."/>
            <person name="Binneck E."/>
            <person name="de Melo N.F."/>
            <person name="da Silva R.H."/>
            <person name="de Melo A.L.T.M."/>
            <person name="Pandolfi V."/>
            <person name="Bustamante F.O."/>
            <person name="Brasileiro-Vidal A.C."/>
            <person name="Benko-Iseppon A.M."/>
        </authorList>
    </citation>
    <scope>NUCLEOTIDE SEQUENCE [LARGE SCALE GENOMIC DNA]</scope>
    <source>
        <tissue evidence="1">Leaves</tissue>
    </source>
</reference>
<accession>A0ABU6S7Q0</accession>
<dbReference type="EMBL" id="JASCZI010060463">
    <property type="protein sequence ID" value="MED6132166.1"/>
    <property type="molecule type" value="Genomic_DNA"/>
</dbReference>